<keyword evidence="3" id="KW-0804">Transcription</keyword>
<keyword evidence="1" id="KW-0805">Transcription regulation</keyword>
<dbReference type="InParanoid" id="A0A0D2J770"/>
<protein>
    <recommendedName>
        <fullName evidence="4">HTH araC/xylS-type domain-containing protein</fullName>
    </recommendedName>
</protein>
<name>A0A0D2J770_9BACT</name>
<dbReference type="InterPro" id="IPR020449">
    <property type="entry name" value="Tscrpt_reg_AraC-type_HTH"/>
</dbReference>
<keyword evidence="6" id="KW-1185">Reference proteome</keyword>
<reference evidence="5 6" key="1">
    <citation type="submission" date="2013-11" db="EMBL/GenBank/DDBJ databases">
        <title>Metagenomic analysis of a methanogenic consortium involved in long chain n-alkane degradation.</title>
        <authorList>
            <person name="Davidova I.A."/>
            <person name="Callaghan A.V."/>
            <person name="Wawrik B."/>
            <person name="Pruitt S."/>
            <person name="Marks C."/>
            <person name="Duncan K.E."/>
            <person name="Suflita J.M."/>
        </authorList>
    </citation>
    <scope>NUCLEOTIDE SEQUENCE [LARGE SCALE GENOMIC DNA]</scope>
    <source>
        <strain evidence="5 6">SPR</strain>
    </source>
</reference>
<feature type="domain" description="HTH araC/xylS-type" evidence="4">
    <location>
        <begin position="114"/>
        <end position="212"/>
    </location>
</feature>
<dbReference type="PROSITE" id="PS01124">
    <property type="entry name" value="HTH_ARAC_FAMILY_2"/>
    <property type="match status" value="1"/>
</dbReference>
<dbReference type="GO" id="GO:0043565">
    <property type="term" value="F:sequence-specific DNA binding"/>
    <property type="evidence" value="ECO:0007669"/>
    <property type="project" value="InterPro"/>
</dbReference>
<dbReference type="GO" id="GO:0003700">
    <property type="term" value="F:DNA-binding transcription factor activity"/>
    <property type="evidence" value="ECO:0007669"/>
    <property type="project" value="InterPro"/>
</dbReference>
<evidence type="ECO:0000256" key="2">
    <source>
        <dbReference type="ARBA" id="ARBA00023125"/>
    </source>
</evidence>
<gene>
    <name evidence="5" type="ORF">X474_10830</name>
</gene>
<evidence type="ECO:0000313" key="6">
    <source>
        <dbReference type="Proteomes" id="UP000032233"/>
    </source>
</evidence>
<dbReference type="RefSeq" id="WP_052515065.1">
    <property type="nucleotide sequence ID" value="NZ_AZAC01000013.1"/>
</dbReference>
<dbReference type="Proteomes" id="UP000032233">
    <property type="component" value="Unassembled WGS sequence"/>
</dbReference>
<dbReference type="Pfam" id="PF12833">
    <property type="entry name" value="HTH_18"/>
    <property type="match status" value="1"/>
</dbReference>
<dbReference type="InterPro" id="IPR018060">
    <property type="entry name" value="HTH_AraC"/>
</dbReference>
<sequence length="212" mass="23851">MSSPAGEHVYSLTFFFTAQVFCELFHDWPDALTQLGHRDTIGLSPKVILHEEPIDPRSLLLLSQIMHCPYQGQAASLFLEAKVLELMAIKMANSFGSTQKRNRSLTKRELESVHHAYHLLLDQSQSAPCLEDLCRMVGLNRNKMNQGFREIFGDTVFGVVKKAKLCRAWSLLEQTDLSLVEVALEAGYKNQASFTTAFCKHFGCTPGSLRRS</sequence>
<dbReference type="SMART" id="SM00342">
    <property type="entry name" value="HTH_ARAC"/>
    <property type="match status" value="1"/>
</dbReference>
<dbReference type="InterPro" id="IPR053142">
    <property type="entry name" value="PchR_regulatory_protein"/>
</dbReference>
<evidence type="ECO:0000256" key="1">
    <source>
        <dbReference type="ARBA" id="ARBA00023015"/>
    </source>
</evidence>
<dbReference type="EMBL" id="AZAC01000013">
    <property type="protein sequence ID" value="KIX14024.1"/>
    <property type="molecule type" value="Genomic_DNA"/>
</dbReference>
<proteinExistence type="predicted"/>
<keyword evidence="2" id="KW-0238">DNA-binding</keyword>
<dbReference type="SUPFAM" id="SSF46689">
    <property type="entry name" value="Homeodomain-like"/>
    <property type="match status" value="1"/>
</dbReference>
<dbReference type="AlphaFoldDB" id="A0A0D2J770"/>
<dbReference type="PRINTS" id="PR00032">
    <property type="entry name" value="HTHARAC"/>
</dbReference>
<dbReference type="Gene3D" id="1.10.10.60">
    <property type="entry name" value="Homeodomain-like"/>
    <property type="match status" value="1"/>
</dbReference>
<dbReference type="FunCoup" id="A0A0D2J770">
    <property type="interactions" value="88"/>
</dbReference>
<accession>A0A0D2J770</accession>
<dbReference type="PANTHER" id="PTHR47893">
    <property type="entry name" value="REGULATORY PROTEIN PCHR"/>
    <property type="match status" value="1"/>
</dbReference>
<dbReference type="PANTHER" id="PTHR47893:SF1">
    <property type="entry name" value="REGULATORY PROTEIN PCHR"/>
    <property type="match status" value="1"/>
</dbReference>
<dbReference type="STRING" id="1429043.X474_10830"/>
<comment type="caution">
    <text evidence="5">The sequence shown here is derived from an EMBL/GenBank/DDBJ whole genome shotgun (WGS) entry which is preliminary data.</text>
</comment>
<evidence type="ECO:0000259" key="4">
    <source>
        <dbReference type="PROSITE" id="PS01124"/>
    </source>
</evidence>
<evidence type="ECO:0000313" key="5">
    <source>
        <dbReference type="EMBL" id="KIX14024.1"/>
    </source>
</evidence>
<dbReference type="InterPro" id="IPR009057">
    <property type="entry name" value="Homeodomain-like_sf"/>
</dbReference>
<organism evidence="5 6">
    <name type="scientific">Dethiosulfatarculus sandiegensis</name>
    <dbReference type="NCBI Taxonomy" id="1429043"/>
    <lineage>
        <taxon>Bacteria</taxon>
        <taxon>Pseudomonadati</taxon>
        <taxon>Thermodesulfobacteriota</taxon>
        <taxon>Desulfarculia</taxon>
        <taxon>Desulfarculales</taxon>
        <taxon>Desulfarculaceae</taxon>
        <taxon>Dethiosulfatarculus</taxon>
    </lineage>
</organism>
<evidence type="ECO:0000256" key="3">
    <source>
        <dbReference type="ARBA" id="ARBA00023163"/>
    </source>
</evidence>